<proteinExistence type="predicted"/>
<feature type="transmembrane region" description="Helical" evidence="7">
    <location>
        <begin position="36"/>
        <end position="63"/>
    </location>
</feature>
<feature type="transmembrane region" description="Helical" evidence="7">
    <location>
        <begin position="75"/>
        <end position="96"/>
    </location>
</feature>
<keyword evidence="4 7" id="KW-0812">Transmembrane</keyword>
<dbReference type="PIRSF" id="PIRSF006603">
    <property type="entry name" value="DinF"/>
    <property type="match status" value="1"/>
</dbReference>
<keyword evidence="2" id="KW-0813">Transport</keyword>
<evidence type="ECO:0000313" key="9">
    <source>
        <dbReference type="Proteomes" id="UP001597380"/>
    </source>
</evidence>
<dbReference type="Proteomes" id="UP001597380">
    <property type="component" value="Unassembled WGS sequence"/>
</dbReference>
<keyword evidence="9" id="KW-1185">Reference proteome</keyword>
<evidence type="ECO:0000256" key="3">
    <source>
        <dbReference type="ARBA" id="ARBA00022475"/>
    </source>
</evidence>
<name>A0ABW4XLQ1_9GAMM</name>
<evidence type="ECO:0000256" key="7">
    <source>
        <dbReference type="SAM" id="Phobius"/>
    </source>
</evidence>
<dbReference type="EMBL" id="JBHUHT010000009">
    <property type="protein sequence ID" value="MFD2095789.1"/>
    <property type="molecule type" value="Genomic_DNA"/>
</dbReference>
<dbReference type="InterPro" id="IPR048279">
    <property type="entry name" value="MdtK-like"/>
</dbReference>
<evidence type="ECO:0000256" key="1">
    <source>
        <dbReference type="ARBA" id="ARBA00004429"/>
    </source>
</evidence>
<feature type="transmembrane region" description="Helical" evidence="7">
    <location>
        <begin position="116"/>
        <end position="137"/>
    </location>
</feature>
<dbReference type="Pfam" id="PF01554">
    <property type="entry name" value="MatE"/>
    <property type="match status" value="2"/>
</dbReference>
<comment type="caution">
    <text evidence="8">The sequence shown here is derived from an EMBL/GenBank/DDBJ whole genome shotgun (WGS) entry which is preliminary data.</text>
</comment>
<evidence type="ECO:0000256" key="2">
    <source>
        <dbReference type="ARBA" id="ARBA00022448"/>
    </source>
</evidence>
<feature type="transmembrane region" description="Helical" evidence="7">
    <location>
        <begin position="398"/>
        <end position="417"/>
    </location>
</feature>
<keyword evidence="5 7" id="KW-1133">Transmembrane helix</keyword>
<dbReference type="InterPro" id="IPR002528">
    <property type="entry name" value="MATE_fam"/>
</dbReference>
<dbReference type="RefSeq" id="WP_345340144.1">
    <property type="nucleotide sequence ID" value="NZ_BAABLI010000014.1"/>
</dbReference>
<evidence type="ECO:0000256" key="4">
    <source>
        <dbReference type="ARBA" id="ARBA00022692"/>
    </source>
</evidence>
<keyword evidence="3" id="KW-1003">Cell membrane</keyword>
<protein>
    <submittedName>
        <fullName evidence="8">MATE family efflux transporter</fullName>
    </submittedName>
</protein>
<dbReference type="NCBIfam" id="TIGR00797">
    <property type="entry name" value="matE"/>
    <property type="match status" value="1"/>
</dbReference>
<comment type="subcellular location">
    <subcellularLocation>
        <location evidence="1">Cell inner membrane</location>
        <topology evidence="1">Multi-pass membrane protein</topology>
    </subcellularLocation>
</comment>
<feature type="transmembrane region" description="Helical" evidence="7">
    <location>
        <begin position="297"/>
        <end position="324"/>
    </location>
</feature>
<organism evidence="8 9">
    <name type="scientific">Corallincola platygyrae</name>
    <dbReference type="NCBI Taxonomy" id="1193278"/>
    <lineage>
        <taxon>Bacteria</taxon>
        <taxon>Pseudomonadati</taxon>
        <taxon>Pseudomonadota</taxon>
        <taxon>Gammaproteobacteria</taxon>
        <taxon>Alteromonadales</taxon>
        <taxon>Psychromonadaceae</taxon>
        <taxon>Corallincola</taxon>
    </lineage>
</organism>
<feature type="transmembrane region" description="Helical" evidence="7">
    <location>
        <begin position="221"/>
        <end position="247"/>
    </location>
</feature>
<feature type="transmembrane region" description="Helical" evidence="7">
    <location>
        <begin position="370"/>
        <end position="392"/>
    </location>
</feature>
<feature type="transmembrane region" description="Helical" evidence="7">
    <location>
        <begin position="175"/>
        <end position="200"/>
    </location>
</feature>
<evidence type="ECO:0000256" key="6">
    <source>
        <dbReference type="ARBA" id="ARBA00023136"/>
    </source>
</evidence>
<reference evidence="9" key="1">
    <citation type="journal article" date="2019" name="Int. J. Syst. Evol. Microbiol.">
        <title>The Global Catalogue of Microorganisms (GCM) 10K type strain sequencing project: providing services to taxonomists for standard genome sequencing and annotation.</title>
        <authorList>
            <consortium name="The Broad Institute Genomics Platform"/>
            <consortium name="The Broad Institute Genome Sequencing Center for Infectious Disease"/>
            <person name="Wu L."/>
            <person name="Ma J."/>
        </authorList>
    </citation>
    <scope>NUCLEOTIDE SEQUENCE [LARGE SCALE GENOMIC DNA]</scope>
    <source>
        <strain evidence="9">CGMCC 1.10992</strain>
    </source>
</reference>
<feature type="transmembrane region" description="Helical" evidence="7">
    <location>
        <begin position="336"/>
        <end position="358"/>
    </location>
</feature>
<feature type="transmembrane region" description="Helical" evidence="7">
    <location>
        <begin position="149"/>
        <end position="169"/>
    </location>
</feature>
<keyword evidence="6 7" id="KW-0472">Membrane</keyword>
<evidence type="ECO:0000256" key="5">
    <source>
        <dbReference type="ARBA" id="ARBA00022989"/>
    </source>
</evidence>
<dbReference type="PANTHER" id="PTHR43549">
    <property type="entry name" value="MULTIDRUG RESISTANCE PROTEIN YPNP-RELATED"/>
    <property type="match status" value="1"/>
</dbReference>
<accession>A0ABW4XLQ1</accession>
<gene>
    <name evidence="8" type="ORF">ACFSJ3_07315</name>
</gene>
<feature type="transmembrane region" description="Helical" evidence="7">
    <location>
        <begin position="253"/>
        <end position="276"/>
    </location>
</feature>
<evidence type="ECO:0000313" key="8">
    <source>
        <dbReference type="EMBL" id="MFD2095789.1"/>
    </source>
</evidence>
<dbReference type="InterPro" id="IPR052031">
    <property type="entry name" value="Membrane_Transporter-Flippase"/>
</dbReference>
<sequence>MTIPVCLGMVLLMSFNLVDTFFISMLGTEPLAAVGFTFPVTFSIISMVIGISIGTSAVLARFIGQGDKEASRHHGTAALYLTVLLVAALSLVTYLVAEPLFALLGAKDIHMPLIMAYMEVWLLGSVFLALPMVGNAVFRANGETKLPSIFMGIGGAINAVLDPLLIFGLGPFPELGIRGAAVASVVSFFIGSLVIIAMLANKYRLIHWFPGSNLPKAFKRILTIAMPAAGANMLTPLAMAVMTAMVAPYGSAAVAAFGVMTRIESIACLVVLSLSMSLPPLISQNHGAGNWHRVREAYMVAVKFVMIWQAAIYLVLLVSAPFIAAAFSQEQEVKETIVLLLFILPLGYGLQGITILSNSSFNAVHQPHSALILSIARFFVFYIPFAYLGSVWFGFEGLFYGGLLGVIITGSVAFVWFRKHLGYHLRVAYE</sequence>
<dbReference type="PANTHER" id="PTHR43549:SF3">
    <property type="entry name" value="MULTIDRUG RESISTANCE PROTEIN YPNP-RELATED"/>
    <property type="match status" value="1"/>
</dbReference>